<dbReference type="Proteomes" id="UP000198816">
    <property type="component" value="Unassembled WGS sequence"/>
</dbReference>
<dbReference type="STRING" id="1058.SAMN05421783_11875"/>
<evidence type="ECO:0000313" key="2">
    <source>
        <dbReference type="Proteomes" id="UP000198816"/>
    </source>
</evidence>
<keyword evidence="2" id="KW-1185">Reference proteome</keyword>
<accession>A0A1H3A5H1</accession>
<dbReference type="PANTHER" id="PTHR35586:SF1">
    <property type="entry name" value="SLL1691 PROTEIN"/>
    <property type="match status" value="1"/>
</dbReference>
<sequence length="307" mass="35234">MSHDQNFKNLIVDYPRESIAFFAAAESRAVDDGARILPIREEQLKERLGERFRELDVPLLVEWPDGRRAALLFVFEEETEPKRFSLHRLAHYCLDLADLCGTDRVVPVVIFLHPGTYATRLRLGSENTAYLDFHCLDCALFALRARAHLDSRNLVARLNLPNMAYAPEDKLEVYASAVRGLRELEPDPERCLKYLDFIDIYAALDENERILYTQRYPQEAADMSGFAQRFIEQGIEQGIERGIEQGIEQGVQRGEARMLLSLLRLRFGELPDAVQRRIENADADTLLHWSERVLTARTLAEVLDDAC</sequence>
<dbReference type="EMBL" id="FNNZ01000018">
    <property type="protein sequence ID" value="SDX24927.1"/>
    <property type="molecule type" value="Genomic_DNA"/>
</dbReference>
<name>A0A1H3A5H1_THIRO</name>
<gene>
    <name evidence="1" type="ORF">SAMN05421783_11875</name>
</gene>
<dbReference type="PANTHER" id="PTHR35586">
    <property type="entry name" value="SLL1691 PROTEIN"/>
    <property type="match status" value="1"/>
</dbReference>
<protein>
    <recommendedName>
        <fullName evidence="3">DUF4351 domain-containing protein</fullName>
    </recommendedName>
</protein>
<proteinExistence type="predicted"/>
<dbReference type="AlphaFoldDB" id="A0A1H3A5H1"/>
<evidence type="ECO:0008006" key="3">
    <source>
        <dbReference type="Google" id="ProtNLM"/>
    </source>
</evidence>
<dbReference type="RefSeq" id="WP_093035135.1">
    <property type="nucleotide sequence ID" value="NZ_FNNZ01000018.1"/>
</dbReference>
<organism evidence="1 2">
    <name type="scientific">Thiocapsa roseopersicina</name>
    <dbReference type="NCBI Taxonomy" id="1058"/>
    <lineage>
        <taxon>Bacteria</taxon>
        <taxon>Pseudomonadati</taxon>
        <taxon>Pseudomonadota</taxon>
        <taxon>Gammaproteobacteria</taxon>
        <taxon>Chromatiales</taxon>
        <taxon>Chromatiaceae</taxon>
        <taxon>Thiocapsa</taxon>
    </lineage>
</organism>
<reference evidence="2" key="1">
    <citation type="submission" date="2016-10" db="EMBL/GenBank/DDBJ databases">
        <authorList>
            <person name="Varghese N."/>
            <person name="Submissions S."/>
        </authorList>
    </citation>
    <scope>NUCLEOTIDE SEQUENCE [LARGE SCALE GENOMIC DNA]</scope>
    <source>
        <strain evidence="2">DSM 217</strain>
    </source>
</reference>
<dbReference type="OrthoDB" id="7025307at2"/>
<evidence type="ECO:0000313" key="1">
    <source>
        <dbReference type="EMBL" id="SDX24927.1"/>
    </source>
</evidence>